<feature type="transmembrane region" description="Helical" evidence="9">
    <location>
        <begin position="38"/>
        <end position="65"/>
    </location>
</feature>
<feature type="transmembrane region" description="Helical" evidence="9">
    <location>
        <begin position="433"/>
        <end position="454"/>
    </location>
</feature>
<feature type="transmembrane region" description="Helical" evidence="9">
    <location>
        <begin position="296"/>
        <end position="318"/>
    </location>
</feature>
<evidence type="ECO:0000313" key="11">
    <source>
        <dbReference type="Proteomes" id="UP000182508"/>
    </source>
</evidence>
<dbReference type="InterPro" id="IPR004685">
    <property type="entry name" value="Brnchd-chn_aa_trnsp_Livcs"/>
</dbReference>
<dbReference type="AlphaFoldDB" id="A0A1G6DPK2"/>
<keyword evidence="7 9" id="KW-1133">Transmembrane helix</keyword>
<keyword evidence="3 9" id="KW-0813">Transport</keyword>
<dbReference type="GO" id="GO:0015190">
    <property type="term" value="F:L-leucine transmembrane transporter activity"/>
    <property type="evidence" value="ECO:0007669"/>
    <property type="project" value="TreeGrafter"/>
</dbReference>
<reference evidence="10 11" key="1">
    <citation type="submission" date="2016-10" db="EMBL/GenBank/DDBJ databases">
        <authorList>
            <person name="de Groot N.N."/>
        </authorList>
    </citation>
    <scope>NUCLEOTIDE SEQUENCE [LARGE SCALE GENOMIC DNA]</scope>
    <source>
        <strain evidence="10 11">A-4</strain>
    </source>
</reference>
<dbReference type="GO" id="GO:0015820">
    <property type="term" value="P:L-leucine transport"/>
    <property type="evidence" value="ECO:0007669"/>
    <property type="project" value="TreeGrafter"/>
</dbReference>
<dbReference type="PANTHER" id="PTHR30588">
    <property type="entry name" value="BRANCHED-CHAIN AMINO ACID TRANSPORT SYSTEM 2 CARRIER PROTEIN"/>
    <property type="match status" value="1"/>
</dbReference>
<evidence type="ECO:0000313" key="10">
    <source>
        <dbReference type="EMBL" id="SDB47114.1"/>
    </source>
</evidence>
<organism evidence="10 11">
    <name type="scientific">Streptococcus henryi</name>
    <dbReference type="NCBI Taxonomy" id="439219"/>
    <lineage>
        <taxon>Bacteria</taxon>
        <taxon>Bacillati</taxon>
        <taxon>Bacillota</taxon>
        <taxon>Bacilli</taxon>
        <taxon>Lactobacillales</taxon>
        <taxon>Streptococcaceae</taxon>
        <taxon>Streptococcus</taxon>
    </lineage>
</organism>
<dbReference type="GO" id="GO:0005304">
    <property type="term" value="F:L-valine transmembrane transporter activity"/>
    <property type="evidence" value="ECO:0007669"/>
    <property type="project" value="TreeGrafter"/>
</dbReference>
<feature type="transmembrane region" description="Helical" evidence="9">
    <location>
        <begin position="117"/>
        <end position="136"/>
    </location>
</feature>
<feature type="transmembrane region" description="Helical" evidence="9">
    <location>
        <begin position="330"/>
        <end position="347"/>
    </location>
</feature>
<keyword evidence="8 9" id="KW-0472">Membrane</keyword>
<dbReference type="Pfam" id="PF05525">
    <property type="entry name" value="Branch_AA_trans"/>
    <property type="match status" value="1"/>
</dbReference>
<evidence type="ECO:0000256" key="1">
    <source>
        <dbReference type="ARBA" id="ARBA00004651"/>
    </source>
</evidence>
<evidence type="ECO:0000256" key="2">
    <source>
        <dbReference type="ARBA" id="ARBA00008540"/>
    </source>
</evidence>
<dbReference type="GO" id="GO:0015188">
    <property type="term" value="F:L-isoleucine transmembrane transporter activity"/>
    <property type="evidence" value="ECO:0007669"/>
    <property type="project" value="TreeGrafter"/>
</dbReference>
<evidence type="ECO:0000256" key="6">
    <source>
        <dbReference type="ARBA" id="ARBA00022970"/>
    </source>
</evidence>
<dbReference type="GO" id="GO:0005886">
    <property type="term" value="C:plasma membrane"/>
    <property type="evidence" value="ECO:0007669"/>
    <property type="project" value="UniProtKB-SubCell"/>
</dbReference>
<comment type="similarity">
    <text evidence="2 9">Belongs to the branched chain amino acid transporter family.</text>
</comment>
<dbReference type="GO" id="GO:0015818">
    <property type="term" value="P:isoleucine transport"/>
    <property type="evidence" value="ECO:0007669"/>
    <property type="project" value="TreeGrafter"/>
</dbReference>
<keyword evidence="4" id="KW-1003">Cell membrane</keyword>
<gene>
    <name evidence="10" type="ORF">SAMN02910293_02349</name>
</gene>
<sequence length="465" mass="49951">MTKKNVYLIIGLMLFALFFGAANLIYPAFLGIYSGSNLVWAILGFCLTGVTLPLLGVTAVAYSGASDVQSFNAPVSKWYALLFSIALYLSIGPFFAIPRTGATSYSIGIAPIFGDSLTAKVIYALVFFGLSYLMAIKPSKIADAIGRFLTPALLLVIAILIFASFMHPAGQIGQAHNVAGDVSNAFKDLPFVAGLIQGYGTMDALASLAFAILVINAAKDFGATSKKEIATITLKSGLVAIILLALIYVFIGRIGATSQSLFDFSDGKFMFNQASIDGGHVLSQAAHFYLGSIGRAVLSIAIFLACLTTSTGLITACAEYFHQLVPKISHVTWASIFTLIATLFYFGGLTELIKWSLPVLYLLYPLTVVIIFLVLLNKYFQGKRLIYQATIAFTTVAGLYDALATLASMTGLFRLPSLITQFFNDMVPLGAYNMGWISFALIGFVFGWLGSVFIKEESAQAIINS</sequence>
<keyword evidence="5 9" id="KW-0812">Transmembrane</keyword>
<dbReference type="EMBL" id="FMXP01000047">
    <property type="protein sequence ID" value="SDB47114.1"/>
    <property type="molecule type" value="Genomic_DNA"/>
</dbReference>
<feature type="transmembrane region" description="Helical" evidence="9">
    <location>
        <begin position="148"/>
        <end position="169"/>
    </location>
</feature>
<evidence type="ECO:0000256" key="9">
    <source>
        <dbReference type="RuleBase" id="RU362122"/>
    </source>
</evidence>
<evidence type="ECO:0000256" key="4">
    <source>
        <dbReference type="ARBA" id="ARBA00022475"/>
    </source>
</evidence>
<feature type="transmembrane region" description="Helical" evidence="9">
    <location>
        <begin position="7"/>
        <end position="26"/>
    </location>
</feature>
<feature type="transmembrane region" description="Helical" evidence="9">
    <location>
        <begin position="359"/>
        <end position="377"/>
    </location>
</feature>
<evidence type="ECO:0000256" key="5">
    <source>
        <dbReference type="ARBA" id="ARBA00022692"/>
    </source>
</evidence>
<comment type="subcellular location">
    <subcellularLocation>
        <location evidence="1 9">Cell membrane</location>
        <topology evidence="1 9">Multi-pass membrane protein</topology>
    </subcellularLocation>
</comment>
<dbReference type="PANTHER" id="PTHR30588:SF0">
    <property type="entry name" value="BRANCHED-CHAIN AMINO ACID PERMEASE BRNQ"/>
    <property type="match status" value="1"/>
</dbReference>
<accession>A0A1G6DPK2</accession>
<evidence type="ECO:0000256" key="8">
    <source>
        <dbReference type="ARBA" id="ARBA00023136"/>
    </source>
</evidence>
<dbReference type="Proteomes" id="UP000182508">
    <property type="component" value="Unassembled WGS sequence"/>
</dbReference>
<proteinExistence type="inferred from homology"/>
<name>A0A1G6DPK2_9STRE</name>
<dbReference type="RefSeq" id="WP_074486753.1">
    <property type="nucleotide sequence ID" value="NZ_FMXP01000047.1"/>
</dbReference>
<comment type="function">
    <text evidence="9">Component of the transport system for branched-chain amino acids.</text>
</comment>
<feature type="transmembrane region" description="Helical" evidence="9">
    <location>
        <begin position="236"/>
        <end position="256"/>
    </location>
</feature>
<dbReference type="eggNOG" id="COG1114">
    <property type="taxonomic scope" value="Bacteria"/>
</dbReference>
<feature type="transmembrane region" description="Helical" evidence="9">
    <location>
        <begin position="77"/>
        <end position="97"/>
    </location>
</feature>
<dbReference type="NCBIfam" id="TIGR00796">
    <property type="entry name" value="livcs"/>
    <property type="match status" value="1"/>
</dbReference>
<feature type="transmembrane region" description="Helical" evidence="9">
    <location>
        <begin position="389"/>
        <end position="413"/>
    </location>
</feature>
<evidence type="ECO:0000256" key="7">
    <source>
        <dbReference type="ARBA" id="ARBA00022989"/>
    </source>
</evidence>
<keyword evidence="11" id="KW-1185">Reference proteome</keyword>
<keyword evidence="6 9" id="KW-0029">Amino-acid transport</keyword>
<evidence type="ECO:0000256" key="3">
    <source>
        <dbReference type="ARBA" id="ARBA00022448"/>
    </source>
</evidence>
<protein>
    <recommendedName>
        <fullName evidence="9">Branched-chain amino acid transport system carrier protein</fullName>
    </recommendedName>
</protein>
<feature type="transmembrane region" description="Helical" evidence="9">
    <location>
        <begin position="189"/>
        <end position="215"/>
    </location>
</feature>